<dbReference type="SUPFAM" id="SSF55874">
    <property type="entry name" value="ATPase domain of HSP90 chaperone/DNA topoisomerase II/histidine kinase"/>
    <property type="match status" value="1"/>
</dbReference>
<evidence type="ECO:0000256" key="3">
    <source>
        <dbReference type="ARBA" id="ARBA00022553"/>
    </source>
</evidence>
<dbReference type="PROSITE" id="PS50112">
    <property type="entry name" value="PAS"/>
    <property type="match status" value="1"/>
</dbReference>
<dbReference type="InterPro" id="IPR005467">
    <property type="entry name" value="His_kinase_dom"/>
</dbReference>
<feature type="modified residue" description="4-aspartylphosphate" evidence="9">
    <location>
        <position position="704"/>
    </location>
</feature>
<evidence type="ECO:0000256" key="7">
    <source>
        <dbReference type="ARBA" id="ARBA00022840"/>
    </source>
</evidence>
<dbReference type="PANTHER" id="PTHR43065">
    <property type="entry name" value="SENSOR HISTIDINE KINASE"/>
    <property type="match status" value="1"/>
</dbReference>
<dbReference type="EMBL" id="CP116967">
    <property type="protein sequence ID" value="WNM56816.1"/>
    <property type="molecule type" value="Genomic_DNA"/>
</dbReference>
<evidence type="ECO:0000256" key="8">
    <source>
        <dbReference type="ARBA" id="ARBA00023012"/>
    </source>
</evidence>
<dbReference type="InterPro" id="IPR004358">
    <property type="entry name" value="Sig_transdc_His_kin-like_C"/>
</dbReference>
<proteinExistence type="predicted"/>
<feature type="modified residue" description="4-aspartylphosphate" evidence="9">
    <location>
        <position position="182"/>
    </location>
</feature>
<sequence length="784" mass="87266">MASILVINDDPVQLHLLASWLEKDYFAVNRFVCSEEAWRWLQEGNVPDVIVLDLHMPGISGWRFCELLHSFFGSTQAVPPVLAVSATYTGIDAQDILKDLGASAFLALPTDPQRFRQQVRQLVESPPSPQRPRIWIVSANNSTIQGIHHLFLERGWHVVEWEAGKQVQVAVNLVDPDIILIDDPLPDMTSEEFGIWCKGQFPQAMCIVLGHESPAGRSFPEAIHVDAYLPKACDPFNIISLCEKGRWERAFARVEHLLDIRTDDLRESEAQFRELFETLPDILVIYDHRGIITHVNSLGAQQLGYRPPVLMGEAFSLIRPESADAESSPTVSNPARGGRRWEETFLRHQNGSNLPVEMLERMVQFQGQRQTLFIARDLTARKHMEEEKFALEHQLRQVQKMEAIGRLASGVAHDMNNTLTAILAHASLLKIQDKAGTSLWTASDVIEKAVRRGKELTSQLLGYARQGKHHHVTVDTHEVIQEVMSLLGRTIHKLITFRADLSAARPHVVGDPNQLYQILMNLGVNACDAMGERGELLVQTSNETVTPEYASRVPGLCAGDYVLIQVTDTGTGMSLETQRHIFEPFFTTKEQGQGTGMGLAMVYGIVKNHHGYIGVTSSPGCGTTMRVYLPDAPCATHKTRSTQKTEPSHGTGHILVVDDEKDVGEAAQAILEYLGYQVTVVLNGKEAVDICQDLTIPVDVVLLDMVMPVMSGAACFEELRRIRPDLKVILCTGYDRNHAVQDLFNQGVIGFIQKPYDVDELAHACQVVLTNDNRVQPCGTGRTC</sequence>
<keyword evidence="5" id="KW-0547">Nucleotide-binding</keyword>
<dbReference type="InterPro" id="IPR036097">
    <property type="entry name" value="HisK_dim/P_sf"/>
</dbReference>
<evidence type="ECO:0000256" key="2">
    <source>
        <dbReference type="ARBA" id="ARBA00012438"/>
    </source>
</evidence>
<evidence type="ECO:0000313" key="13">
    <source>
        <dbReference type="EMBL" id="WNM56816.1"/>
    </source>
</evidence>
<feature type="domain" description="Response regulatory" evidence="11">
    <location>
        <begin position="133"/>
        <end position="246"/>
    </location>
</feature>
<dbReference type="Pfam" id="PF02518">
    <property type="entry name" value="HATPase_c"/>
    <property type="match status" value="1"/>
</dbReference>
<dbReference type="InterPro" id="IPR035965">
    <property type="entry name" value="PAS-like_dom_sf"/>
</dbReference>
<dbReference type="InterPro" id="IPR003661">
    <property type="entry name" value="HisK_dim/P_dom"/>
</dbReference>
<dbReference type="SUPFAM" id="SSF52172">
    <property type="entry name" value="CheY-like"/>
    <property type="match status" value="3"/>
</dbReference>
<evidence type="ECO:0000256" key="6">
    <source>
        <dbReference type="ARBA" id="ARBA00022777"/>
    </source>
</evidence>
<evidence type="ECO:0000256" key="1">
    <source>
        <dbReference type="ARBA" id="ARBA00000085"/>
    </source>
</evidence>
<feature type="domain" description="Response regulatory" evidence="11">
    <location>
        <begin position="3"/>
        <end position="123"/>
    </location>
</feature>
<dbReference type="Gene3D" id="3.30.450.20">
    <property type="entry name" value="PAS domain"/>
    <property type="match status" value="1"/>
</dbReference>
<dbReference type="PANTHER" id="PTHR43065:SF42">
    <property type="entry name" value="TWO-COMPONENT SENSOR PPRA"/>
    <property type="match status" value="1"/>
</dbReference>
<dbReference type="InterPro" id="IPR036890">
    <property type="entry name" value="HATPase_C_sf"/>
</dbReference>
<feature type="domain" description="Histidine kinase" evidence="10">
    <location>
        <begin position="410"/>
        <end position="633"/>
    </location>
</feature>
<gene>
    <name evidence="13" type="ORF">PP769_12605</name>
</gene>
<dbReference type="InterPro" id="IPR013767">
    <property type="entry name" value="PAS_fold"/>
</dbReference>
<reference evidence="13 14" key="1">
    <citation type="submission" date="2023-01" db="EMBL/GenBank/DDBJ databases">
        <title>Cultivation and genomic characterization of new, ubiquitous marine nitrite-oxidizing bacteria from the Nitrospirales.</title>
        <authorList>
            <person name="Mueller A.J."/>
            <person name="Daebeler A."/>
            <person name="Herbold C.W."/>
            <person name="Kirkegaard R.H."/>
            <person name="Daims H."/>
        </authorList>
    </citation>
    <scope>NUCLEOTIDE SEQUENCE [LARGE SCALE GENOMIC DNA]</scope>
    <source>
        <strain evidence="13 14">VA</strain>
    </source>
</reference>
<evidence type="ECO:0000256" key="9">
    <source>
        <dbReference type="PROSITE-ProRule" id="PRU00169"/>
    </source>
</evidence>
<keyword evidence="6" id="KW-0418">Kinase</keyword>
<name>A0AA96GFH1_9BACT</name>
<keyword evidence="3 9" id="KW-0597">Phosphoprotein</keyword>
<dbReference type="InterPro" id="IPR001789">
    <property type="entry name" value="Sig_transdc_resp-reg_receiver"/>
</dbReference>
<dbReference type="KEGG" id="nall:PP769_12605"/>
<dbReference type="EC" id="2.7.13.3" evidence="2"/>
<dbReference type="Pfam" id="PF00989">
    <property type="entry name" value="PAS"/>
    <property type="match status" value="1"/>
</dbReference>
<dbReference type="InterPro" id="IPR011006">
    <property type="entry name" value="CheY-like_superfamily"/>
</dbReference>
<evidence type="ECO:0000259" key="10">
    <source>
        <dbReference type="PROSITE" id="PS50109"/>
    </source>
</evidence>
<feature type="domain" description="Response regulatory" evidence="11">
    <location>
        <begin position="653"/>
        <end position="769"/>
    </location>
</feature>
<keyword evidence="7" id="KW-0067">ATP-binding</keyword>
<dbReference type="SUPFAM" id="SSF47384">
    <property type="entry name" value="Homodimeric domain of signal transducing histidine kinase"/>
    <property type="match status" value="1"/>
</dbReference>
<dbReference type="Gene3D" id="1.10.287.130">
    <property type="match status" value="1"/>
</dbReference>
<dbReference type="InterPro" id="IPR003594">
    <property type="entry name" value="HATPase_dom"/>
</dbReference>
<dbReference type="AlphaFoldDB" id="A0AA96GFH1"/>
<dbReference type="GO" id="GO:0006355">
    <property type="term" value="P:regulation of DNA-templated transcription"/>
    <property type="evidence" value="ECO:0007669"/>
    <property type="project" value="InterPro"/>
</dbReference>
<dbReference type="SMART" id="SM00387">
    <property type="entry name" value="HATPase_c"/>
    <property type="match status" value="1"/>
</dbReference>
<dbReference type="PROSITE" id="PS50109">
    <property type="entry name" value="HIS_KIN"/>
    <property type="match status" value="1"/>
</dbReference>
<evidence type="ECO:0000256" key="5">
    <source>
        <dbReference type="ARBA" id="ARBA00022741"/>
    </source>
</evidence>
<evidence type="ECO:0000313" key="14">
    <source>
        <dbReference type="Proteomes" id="UP001302719"/>
    </source>
</evidence>
<keyword evidence="8" id="KW-0902">Two-component regulatory system</keyword>
<feature type="modified residue" description="4-aspartylphosphate" evidence="9">
    <location>
        <position position="53"/>
    </location>
</feature>
<keyword evidence="14" id="KW-1185">Reference proteome</keyword>
<dbReference type="InterPro" id="IPR000014">
    <property type="entry name" value="PAS"/>
</dbReference>
<feature type="domain" description="PAS" evidence="12">
    <location>
        <begin position="268"/>
        <end position="322"/>
    </location>
</feature>
<comment type="catalytic activity">
    <reaction evidence="1">
        <text>ATP + protein L-histidine = ADP + protein N-phospho-L-histidine.</text>
        <dbReference type="EC" id="2.7.13.3"/>
    </reaction>
</comment>
<dbReference type="Pfam" id="PF00512">
    <property type="entry name" value="HisKA"/>
    <property type="match status" value="1"/>
</dbReference>
<accession>A0AA96GFH1</accession>
<dbReference type="SMART" id="SM00448">
    <property type="entry name" value="REC"/>
    <property type="match status" value="2"/>
</dbReference>
<dbReference type="CDD" id="cd00156">
    <property type="entry name" value="REC"/>
    <property type="match status" value="2"/>
</dbReference>
<dbReference type="Gene3D" id="3.30.565.10">
    <property type="entry name" value="Histidine kinase-like ATPase, C-terminal domain"/>
    <property type="match status" value="1"/>
</dbReference>
<evidence type="ECO:0000256" key="4">
    <source>
        <dbReference type="ARBA" id="ARBA00022679"/>
    </source>
</evidence>
<dbReference type="PROSITE" id="PS50110">
    <property type="entry name" value="RESPONSE_REGULATORY"/>
    <property type="match status" value="3"/>
</dbReference>
<dbReference type="NCBIfam" id="TIGR00229">
    <property type="entry name" value="sensory_box"/>
    <property type="match status" value="1"/>
</dbReference>
<dbReference type="SMART" id="SM00091">
    <property type="entry name" value="PAS"/>
    <property type="match status" value="1"/>
</dbReference>
<dbReference type="SMART" id="SM00388">
    <property type="entry name" value="HisKA"/>
    <property type="match status" value="1"/>
</dbReference>
<dbReference type="RefSeq" id="WP_312640612.1">
    <property type="nucleotide sequence ID" value="NZ_CP116967.1"/>
</dbReference>
<dbReference type="PRINTS" id="PR00344">
    <property type="entry name" value="BCTRLSENSOR"/>
</dbReference>
<protein>
    <recommendedName>
        <fullName evidence="2">histidine kinase</fullName>
        <ecNumber evidence="2">2.7.13.3</ecNumber>
    </recommendedName>
</protein>
<dbReference type="CDD" id="cd00082">
    <property type="entry name" value="HisKA"/>
    <property type="match status" value="1"/>
</dbReference>
<organism evidence="13 14">
    <name type="scientific">Candidatus Nitrospira allomarina</name>
    <dbReference type="NCBI Taxonomy" id="3020900"/>
    <lineage>
        <taxon>Bacteria</taxon>
        <taxon>Pseudomonadati</taxon>
        <taxon>Nitrospirota</taxon>
        <taxon>Nitrospiria</taxon>
        <taxon>Nitrospirales</taxon>
        <taxon>Nitrospiraceae</taxon>
        <taxon>Nitrospira</taxon>
    </lineage>
</organism>
<dbReference type="GO" id="GO:0005524">
    <property type="term" value="F:ATP binding"/>
    <property type="evidence" value="ECO:0007669"/>
    <property type="project" value="UniProtKB-KW"/>
</dbReference>
<dbReference type="CDD" id="cd00130">
    <property type="entry name" value="PAS"/>
    <property type="match status" value="1"/>
</dbReference>
<dbReference type="Pfam" id="PF00072">
    <property type="entry name" value="Response_reg"/>
    <property type="match status" value="2"/>
</dbReference>
<evidence type="ECO:0000259" key="12">
    <source>
        <dbReference type="PROSITE" id="PS50112"/>
    </source>
</evidence>
<dbReference type="Proteomes" id="UP001302719">
    <property type="component" value="Chromosome"/>
</dbReference>
<evidence type="ECO:0000259" key="11">
    <source>
        <dbReference type="PROSITE" id="PS50110"/>
    </source>
</evidence>
<dbReference type="GO" id="GO:0000155">
    <property type="term" value="F:phosphorelay sensor kinase activity"/>
    <property type="evidence" value="ECO:0007669"/>
    <property type="project" value="InterPro"/>
</dbReference>
<dbReference type="SUPFAM" id="SSF55785">
    <property type="entry name" value="PYP-like sensor domain (PAS domain)"/>
    <property type="match status" value="1"/>
</dbReference>
<dbReference type="Gene3D" id="3.40.50.2300">
    <property type="match status" value="2"/>
</dbReference>
<keyword evidence="4" id="KW-0808">Transferase</keyword>